<evidence type="ECO:0000313" key="2">
    <source>
        <dbReference type="EMBL" id="MDQ0228227.1"/>
    </source>
</evidence>
<evidence type="ECO:0000313" key="3">
    <source>
        <dbReference type="Proteomes" id="UP001232245"/>
    </source>
</evidence>
<dbReference type="EMBL" id="JAUSTZ010000017">
    <property type="protein sequence ID" value="MDQ0228227.1"/>
    <property type="molecule type" value="Genomic_DNA"/>
</dbReference>
<proteinExistence type="predicted"/>
<feature type="transmembrane region" description="Helical" evidence="1">
    <location>
        <begin position="81"/>
        <end position="100"/>
    </location>
</feature>
<feature type="transmembrane region" description="Helical" evidence="1">
    <location>
        <begin position="12"/>
        <end position="29"/>
    </location>
</feature>
<dbReference type="Proteomes" id="UP001232245">
    <property type="component" value="Unassembled WGS sequence"/>
</dbReference>
<keyword evidence="1" id="KW-0812">Transmembrane</keyword>
<accession>A0ABT9Z7M1</accession>
<evidence type="ECO:0000256" key="1">
    <source>
        <dbReference type="SAM" id="Phobius"/>
    </source>
</evidence>
<name>A0ABT9Z7M1_9BACI</name>
<feature type="transmembrane region" description="Helical" evidence="1">
    <location>
        <begin position="49"/>
        <end position="69"/>
    </location>
</feature>
<dbReference type="RefSeq" id="WP_174881216.1">
    <property type="nucleotide sequence ID" value="NZ_CADEPK010000326.1"/>
</dbReference>
<keyword evidence="3" id="KW-1185">Reference proteome</keyword>
<comment type="caution">
    <text evidence="2">The sequence shown here is derived from an EMBL/GenBank/DDBJ whole genome shotgun (WGS) entry which is preliminary data.</text>
</comment>
<reference evidence="2 3" key="1">
    <citation type="submission" date="2023-07" db="EMBL/GenBank/DDBJ databases">
        <title>Genomic Encyclopedia of Type Strains, Phase IV (KMG-IV): sequencing the most valuable type-strain genomes for metagenomic binning, comparative biology and taxonomic classification.</title>
        <authorList>
            <person name="Goeker M."/>
        </authorList>
    </citation>
    <scope>NUCLEOTIDE SEQUENCE [LARGE SCALE GENOMIC DNA]</scope>
    <source>
        <strain evidence="2 3">DSM 17723</strain>
    </source>
</reference>
<keyword evidence="1" id="KW-0472">Membrane</keyword>
<gene>
    <name evidence="2" type="ORF">J2S02_004607</name>
</gene>
<keyword evidence="1" id="KW-1133">Transmembrane helix</keyword>
<feature type="transmembrane region" description="Helical" evidence="1">
    <location>
        <begin position="139"/>
        <end position="157"/>
    </location>
</feature>
<protein>
    <submittedName>
        <fullName evidence="2">Uncharacterized protein</fullName>
    </submittedName>
</protein>
<organism evidence="2 3">
    <name type="scientific">Metabacillus niabensis</name>
    <dbReference type="NCBI Taxonomy" id="324854"/>
    <lineage>
        <taxon>Bacteria</taxon>
        <taxon>Bacillati</taxon>
        <taxon>Bacillota</taxon>
        <taxon>Bacilli</taxon>
        <taxon>Bacillales</taxon>
        <taxon>Bacillaceae</taxon>
        <taxon>Metabacillus</taxon>
    </lineage>
</organism>
<sequence length="174" mass="20230">MSREIRLSEKLLLIGLSFILVFMIVQDWVPIGSLNDVQAIANERSFNELLIITVSGIVQILVLMTFVIIYMGKLYPIWVKLWLFIHQICIFVGVLIDWWIPYLFGYGAEKRVESYNQMFGDTHFFLPVMNGIVPNTLHTIFHLTLLICIFLTINVILSDSRKGNSNFVKYKNFH</sequence>